<dbReference type="InterPro" id="IPR003719">
    <property type="entry name" value="Phenazine_PhzF-like"/>
</dbReference>
<dbReference type="Gene3D" id="3.10.310.10">
    <property type="entry name" value="Diaminopimelate Epimerase, Chain A, domain 1"/>
    <property type="match status" value="2"/>
</dbReference>
<reference evidence="1 2" key="1">
    <citation type="journal article" date="2016" name="Genome Biol. Evol.">
        <title>Divergent and convergent evolution of fungal pathogenicity.</title>
        <authorList>
            <person name="Shang Y."/>
            <person name="Xiao G."/>
            <person name="Zheng P."/>
            <person name="Cen K."/>
            <person name="Zhan S."/>
            <person name="Wang C."/>
        </authorList>
    </citation>
    <scope>NUCLEOTIDE SEQUENCE [LARGE SCALE GENOMIC DNA]</scope>
    <source>
        <strain evidence="1 2">ARSEF 7405</strain>
    </source>
</reference>
<organism evidence="1 2">
    <name type="scientific">Ascosphaera apis ARSEF 7405</name>
    <dbReference type="NCBI Taxonomy" id="392613"/>
    <lineage>
        <taxon>Eukaryota</taxon>
        <taxon>Fungi</taxon>
        <taxon>Dikarya</taxon>
        <taxon>Ascomycota</taxon>
        <taxon>Pezizomycotina</taxon>
        <taxon>Eurotiomycetes</taxon>
        <taxon>Eurotiomycetidae</taxon>
        <taxon>Onygenales</taxon>
        <taxon>Ascosphaeraceae</taxon>
        <taxon>Ascosphaera</taxon>
    </lineage>
</organism>
<dbReference type="PANTHER" id="PTHR13774:SF32">
    <property type="entry name" value="ANTISENSE-ENHANCING SEQUENCE 1"/>
    <property type="match status" value="1"/>
</dbReference>
<protein>
    <submittedName>
        <fullName evidence="1">Phenazine biosynthesis PhzC/PhzF protein</fullName>
    </submittedName>
</protein>
<dbReference type="AlphaFoldDB" id="A0A167ZHT7"/>
<keyword evidence="2" id="KW-1185">Reference proteome</keyword>
<gene>
    <name evidence="1" type="ORF">AAP_02760</name>
</gene>
<name>A0A167ZHT7_9EURO</name>
<dbReference type="VEuPathDB" id="FungiDB:AAP_02760"/>
<evidence type="ECO:0000313" key="2">
    <source>
        <dbReference type="Proteomes" id="UP000242877"/>
    </source>
</evidence>
<sequence>MSGSSHTYAVLDLFSSDRYQGDQLSVVRVGNVPIAPAKEQKIAQEFNFVTTAFLHDTESTSQPLVYGVDLYSPRYEHLFSARALFGVAHYVFRALEGTEKEKAKQFRQCILRTKYAEIQARFDPTRQIAAIEIPHDCHVHGIETTKDEVLAVQRGLVSHPQALKMKASYPIFSLSRGFTYTLVDMTETPALMQRLTPSEAPDPDLDEDWKFSPEKPGTAVIGAVYFVQLQTDFTEEPFITRLSIRSIKNKKEEAASASACCAVAAYLALQKPDILRHAYAFEQGQHVGRNCQLCVDVQLEPSGREIANITLSGRAVFSMEGKLL</sequence>
<proteinExistence type="predicted"/>
<dbReference type="Pfam" id="PF02567">
    <property type="entry name" value="PhzC-PhzF"/>
    <property type="match status" value="1"/>
</dbReference>
<comment type="caution">
    <text evidence="1">The sequence shown here is derived from an EMBL/GenBank/DDBJ whole genome shotgun (WGS) entry which is preliminary data.</text>
</comment>
<evidence type="ECO:0000313" key="1">
    <source>
        <dbReference type="EMBL" id="KZZ92679.1"/>
    </source>
</evidence>
<accession>A0A167ZHT7</accession>
<dbReference type="SUPFAM" id="SSF54506">
    <property type="entry name" value="Diaminopimelate epimerase-like"/>
    <property type="match status" value="1"/>
</dbReference>
<dbReference type="GO" id="GO:0016853">
    <property type="term" value="F:isomerase activity"/>
    <property type="evidence" value="ECO:0007669"/>
    <property type="project" value="TreeGrafter"/>
</dbReference>
<dbReference type="GO" id="GO:0005737">
    <property type="term" value="C:cytoplasm"/>
    <property type="evidence" value="ECO:0007669"/>
    <property type="project" value="TreeGrafter"/>
</dbReference>
<dbReference type="PANTHER" id="PTHR13774">
    <property type="entry name" value="PHENAZINE BIOSYNTHESIS PROTEIN"/>
    <property type="match status" value="1"/>
</dbReference>
<dbReference type="OrthoDB" id="75169at2759"/>
<dbReference type="Proteomes" id="UP000242877">
    <property type="component" value="Unassembled WGS sequence"/>
</dbReference>
<dbReference type="EMBL" id="AZGZ01000010">
    <property type="protein sequence ID" value="KZZ92679.1"/>
    <property type="molecule type" value="Genomic_DNA"/>
</dbReference>